<sequence length="334" mass="38266">MAKLFYREIHREFDILNKLSARPLDEISPVMAYLHNNLPEIIKGRPERLEFHALQISPLLVAAKTNYDLANPIITVNGVILSIAKRKQYITKWAKDEIRLIFNYDFNNSSFSSRHDGALAYRHAKRLSMNTCSYCNSYFTFTIKNKRTKTRPQFDHFLDKSRHPYLALSFYNLVPSCPVCNSTGVKGTTLFSISSHLHPFVDSMDGAYQFRTNVGAVDFLVNGADFELLLRPKLGANRAEKKKALGSIKSLALNDRYKFHKDLAHDIIKKAYFYNNSTVESLFTSFVVGGVNVFASESEIKELVMGNYMHPDHFHKRIFSKLTKDISEEFGLTI</sequence>
<name>A0A4R5MI98_9SPHI</name>
<keyword evidence="2" id="KW-1185">Reference proteome</keyword>
<dbReference type="RefSeq" id="WP_133263374.1">
    <property type="nucleotide sequence ID" value="NZ_SJCY01000011.1"/>
</dbReference>
<comment type="caution">
    <text evidence="1">The sequence shown here is derived from an EMBL/GenBank/DDBJ whole genome shotgun (WGS) entry which is preliminary data.</text>
</comment>
<protein>
    <recommendedName>
        <fullName evidence="3">HNH endonuclease</fullName>
    </recommendedName>
</protein>
<organism evidence="1 2">
    <name type="scientific">Pedobacter changchengzhani</name>
    <dbReference type="NCBI Taxonomy" id="2529274"/>
    <lineage>
        <taxon>Bacteria</taxon>
        <taxon>Pseudomonadati</taxon>
        <taxon>Bacteroidota</taxon>
        <taxon>Sphingobacteriia</taxon>
        <taxon>Sphingobacteriales</taxon>
        <taxon>Sphingobacteriaceae</taxon>
        <taxon>Pedobacter</taxon>
    </lineage>
</organism>
<evidence type="ECO:0000313" key="1">
    <source>
        <dbReference type="EMBL" id="TDG35241.1"/>
    </source>
</evidence>
<reference evidence="1 2" key="1">
    <citation type="submission" date="2019-02" db="EMBL/GenBank/DDBJ databases">
        <title>Pedobacter sp. nov., a novel speices isolated from soil of pinguins habitat in Antarcitica.</title>
        <authorList>
            <person name="He R.-H."/>
        </authorList>
    </citation>
    <scope>NUCLEOTIDE SEQUENCE [LARGE SCALE GENOMIC DNA]</scope>
    <source>
        <strain evidence="1 2">E01020</strain>
    </source>
</reference>
<dbReference type="OrthoDB" id="9816185at2"/>
<accession>A0A4R5MI98</accession>
<dbReference type="EMBL" id="SJCY01000011">
    <property type="protein sequence ID" value="TDG35241.1"/>
    <property type="molecule type" value="Genomic_DNA"/>
</dbReference>
<evidence type="ECO:0000313" key="2">
    <source>
        <dbReference type="Proteomes" id="UP000295668"/>
    </source>
</evidence>
<dbReference type="Proteomes" id="UP000295668">
    <property type="component" value="Unassembled WGS sequence"/>
</dbReference>
<evidence type="ECO:0008006" key="3">
    <source>
        <dbReference type="Google" id="ProtNLM"/>
    </source>
</evidence>
<gene>
    <name evidence="1" type="ORF">EZJ43_14170</name>
</gene>
<proteinExistence type="predicted"/>
<dbReference type="Gene3D" id="1.10.30.50">
    <property type="match status" value="1"/>
</dbReference>
<dbReference type="AlphaFoldDB" id="A0A4R5MI98"/>